<sequence>MRRVAGRVTSDDIRSAGLRRWDGRLRVTTDWINLFHEPELCWPTGDCLVYLREPGQSSRGPAFRVHIGFLRVKGFESLVERCVVRNSIHAASECVLPNCPGCDPEQSLLELYIPAPYGAGLEEIFDHHITTRNFFAWLYNRPLAGRTLGKALVELKRRIDVYRPDDSSQNKLEVVSYAESQRYLDFRECVDHALAALHLAENLEIEDLWVDAFSHCVGMSHRGLRSSIEYAMVSSRSKSLVSRARTEMDTRLQNVDKALVDFFEEEVSNSFLRLPQTAKDHLDRARVFLKGVYVERYGSWPPSDFEEESVKQAVYTAIFGDFQNLYQHLVDPNSVTGMEETDISKTGGVCTIQNIQAFDAKHGFEPLAQPLPLIPVTLESDPGPHHSKSVRRKSWNPILKRKIDREARKARDKQALTNASNRDVLVMECEVVKKFSQFEQQTVDDDLVGLPIAEGRKVRWMLVYAILQVLHAVMQAPKQVRNSRGLTYSICCHPPKKLPWQESRRPMLPSTTESLSQLELVPDQSYSHTNVTASSSPVTEEAPRGRSFMARRRTLPAHLPGALTASLMTKSAPSSRSSSLRRLMSRCSRAAPEPMPAKRSAFCQIYVEGYGNGLNEVDSNTTAARQSTPAELTAEPTAELEVTSPDLIKEEMPEPHELVGHEVHELNAVGVESVTAPEAPLLAPVPVPVPEDESSSTPPQMSRESSSASTSSTWSKKSRGSGSDSDGLDPRTPADDTVCTLQEILQSTQTQTQTHTPKPKVPSCRPPIGKRTSSCARGSSHTIAVVDHHDSDNENGNRAGTGIGKSTYAKDALNDAMSVPSIHFNTLTWDRILDQRCVGKRPVTAPATSSIQVRA</sequence>
<dbReference type="VEuPathDB" id="FungiDB:PV08_00559"/>
<evidence type="ECO:0000259" key="2">
    <source>
        <dbReference type="Pfam" id="PF26013"/>
    </source>
</evidence>
<gene>
    <name evidence="3" type="ORF">PV08_00559</name>
</gene>
<dbReference type="PANTHER" id="PTHR39601">
    <property type="entry name" value="CHORIOGENIN HMINOR"/>
    <property type="match status" value="1"/>
</dbReference>
<feature type="domain" description="DUF8004" evidence="2">
    <location>
        <begin position="173"/>
        <end position="262"/>
    </location>
</feature>
<feature type="compositionally biased region" description="Low complexity" evidence="1">
    <location>
        <begin position="695"/>
        <end position="725"/>
    </location>
</feature>
<proteinExistence type="predicted"/>
<reference evidence="3 4" key="1">
    <citation type="submission" date="2015-01" db="EMBL/GenBank/DDBJ databases">
        <title>The Genome Sequence of Exophiala spinifera CBS89968.</title>
        <authorList>
            <consortium name="The Broad Institute Genomics Platform"/>
            <person name="Cuomo C."/>
            <person name="de Hoog S."/>
            <person name="Gorbushina A."/>
            <person name="Stielow B."/>
            <person name="Teixiera M."/>
            <person name="Abouelleil A."/>
            <person name="Chapman S.B."/>
            <person name="Priest M."/>
            <person name="Young S.K."/>
            <person name="Wortman J."/>
            <person name="Nusbaum C."/>
            <person name="Birren B."/>
        </authorList>
    </citation>
    <scope>NUCLEOTIDE SEQUENCE [LARGE SCALE GENOMIC DNA]</scope>
    <source>
        <strain evidence="3 4">CBS 89968</strain>
    </source>
</reference>
<dbReference type="EMBL" id="KN847492">
    <property type="protein sequence ID" value="KIW19984.1"/>
    <property type="molecule type" value="Genomic_DNA"/>
</dbReference>
<keyword evidence="4" id="KW-1185">Reference proteome</keyword>
<feature type="compositionally biased region" description="Low complexity" evidence="1">
    <location>
        <begin position="747"/>
        <end position="756"/>
    </location>
</feature>
<dbReference type="HOGENOM" id="CLU_010761_2_0_1"/>
<evidence type="ECO:0000313" key="3">
    <source>
        <dbReference type="EMBL" id="KIW19984.1"/>
    </source>
</evidence>
<dbReference type="PANTHER" id="PTHR39601:SF1">
    <property type="entry name" value="CHORIOGENIN HMINOR"/>
    <property type="match status" value="1"/>
</dbReference>
<feature type="region of interest" description="Disordered" evidence="1">
    <location>
        <begin position="747"/>
        <end position="778"/>
    </location>
</feature>
<dbReference type="AlphaFoldDB" id="A0A0D2C8X0"/>
<dbReference type="OrthoDB" id="4114825at2759"/>
<evidence type="ECO:0000256" key="1">
    <source>
        <dbReference type="SAM" id="MobiDB-lite"/>
    </source>
</evidence>
<dbReference type="Pfam" id="PF26013">
    <property type="entry name" value="DUF8004"/>
    <property type="match status" value="1"/>
</dbReference>
<feature type="region of interest" description="Disordered" evidence="1">
    <location>
        <begin position="682"/>
        <end position="735"/>
    </location>
</feature>
<dbReference type="InterPro" id="IPR058317">
    <property type="entry name" value="DUF8004"/>
</dbReference>
<feature type="compositionally biased region" description="Low complexity" evidence="1">
    <location>
        <begin position="628"/>
        <end position="640"/>
    </location>
</feature>
<name>A0A0D2C8X0_9EURO</name>
<dbReference type="GeneID" id="27327642"/>
<dbReference type="RefSeq" id="XP_016240200.1">
    <property type="nucleotide sequence ID" value="XM_016374924.1"/>
</dbReference>
<evidence type="ECO:0000313" key="4">
    <source>
        <dbReference type="Proteomes" id="UP000053328"/>
    </source>
</evidence>
<dbReference type="Proteomes" id="UP000053328">
    <property type="component" value="Unassembled WGS sequence"/>
</dbReference>
<dbReference type="STRING" id="91928.A0A0D2C8X0"/>
<protein>
    <recommendedName>
        <fullName evidence="2">DUF8004 domain-containing protein</fullName>
    </recommendedName>
</protein>
<feature type="region of interest" description="Disordered" evidence="1">
    <location>
        <begin position="621"/>
        <end position="640"/>
    </location>
</feature>
<accession>A0A0D2C8X0</accession>
<organism evidence="3 4">
    <name type="scientific">Exophiala spinifera</name>
    <dbReference type="NCBI Taxonomy" id="91928"/>
    <lineage>
        <taxon>Eukaryota</taxon>
        <taxon>Fungi</taxon>
        <taxon>Dikarya</taxon>
        <taxon>Ascomycota</taxon>
        <taxon>Pezizomycotina</taxon>
        <taxon>Eurotiomycetes</taxon>
        <taxon>Chaetothyriomycetidae</taxon>
        <taxon>Chaetothyriales</taxon>
        <taxon>Herpotrichiellaceae</taxon>
        <taxon>Exophiala</taxon>
    </lineage>
</organism>